<keyword evidence="1" id="KW-1133">Transmembrane helix</keyword>
<evidence type="ECO:0000313" key="2">
    <source>
        <dbReference type="EMBL" id="MFG3816821.1"/>
    </source>
</evidence>
<protein>
    <recommendedName>
        <fullName evidence="4">Bacterial Pleckstrin homology domain-containing protein</fullName>
    </recommendedName>
</protein>
<feature type="transmembrane region" description="Helical" evidence="1">
    <location>
        <begin position="75"/>
        <end position="92"/>
    </location>
</feature>
<dbReference type="Proteomes" id="UP001604335">
    <property type="component" value="Unassembled WGS sequence"/>
</dbReference>
<evidence type="ECO:0000256" key="1">
    <source>
        <dbReference type="SAM" id="Phobius"/>
    </source>
</evidence>
<evidence type="ECO:0008006" key="4">
    <source>
        <dbReference type="Google" id="ProtNLM"/>
    </source>
</evidence>
<proteinExistence type="predicted"/>
<keyword evidence="3" id="KW-1185">Reference proteome</keyword>
<feature type="transmembrane region" description="Helical" evidence="1">
    <location>
        <begin position="36"/>
        <end position="55"/>
    </location>
</feature>
<dbReference type="EMBL" id="JAZAQF010000022">
    <property type="protein sequence ID" value="MFG3816821.1"/>
    <property type="molecule type" value="Genomic_DNA"/>
</dbReference>
<comment type="caution">
    <text evidence="2">The sequence shown here is derived from an EMBL/GenBank/DDBJ whole genome shotgun (WGS) entry which is preliminary data.</text>
</comment>
<keyword evidence="1" id="KW-0472">Membrane</keyword>
<feature type="transmembrane region" description="Helical" evidence="1">
    <location>
        <begin position="185"/>
        <end position="206"/>
    </location>
</feature>
<gene>
    <name evidence="2" type="ORF">VPK24_04160</name>
</gene>
<name>A0ABW7C6K9_9CYAN</name>
<evidence type="ECO:0000313" key="3">
    <source>
        <dbReference type="Proteomes" id="UP001604335"/>
    </source>
</evidence>
<dbReference type="RefSeq" id="WP_393010870.1">
    <property type="nucleotide sequence ID" value="NZ_JAZAQF010000022.1"/>
</dbReference>
<organism evidence="2 3">
    <name type="scientific">Limnothrix redekei LRLZ20PSL1</name>
    <dbReference type="NCBI Taxonomy" id="3112953"/>
    <lineage>
        <taxon>Bacteria</taxon>
        <taxon>Bacillati</taxon>
        <taxon>Cyanobacteriota</taxon>
        <taxon>Cyanophyceae</taxon>
        <taxon>Pseudanabaenales</taxon>
        <taxon>Pseudanabaenaceae</taxon>
        <taxon>Limnothrix</taxon>
    </lineage>
</organism>
<reference evidence="3" key="1">
    <citation type="journal article" date="2024" name="Algal Res.">
        <title>Biochemical, toxicological and genomic investigation of a high-biomass producing Limnothrix strain isolated from Italian shallow drinking water reservoir.</title>
        <authorList>
            <person name="Simonazzi M."/>
            <person name="Shishido T.K."/>
            <person name="Delbaje E."/>
            <person name="Wahlsten M."/>
            <person name="Fewer D.P."/>
            <person name="Sivonen K."/>
            <person name="Pezzolesi L."/>
            <person name="Pistocchi R."/>
        </authorList>
    </citation>
    <scope>NUCLEOTIDE SEQUENCE [LARGE SCALE GENOMIC DNA]</scope>
    <source>
        <strain evidence="3">LRLZ20PSL1</strain>
    </source>
</reference>
<keyword evidence="1" id="KW-0812">Transmembrane</keyword>
<accession>A0ABW7C6K9</accession>
<sequence length="211" mass="23160">MSLPPPNSIAPSSSAAAPQPPIAPELPLPKTYRISILIRLTLVLLYGALTLPLPFLTQVNGATNDPSISPSISPSTLWVGLAIGLVLLWGALSEQVELTTEGIRVTYPVWFRWLIRKGWFLPWSDIQALKPKTTGQGGLVYYFLSRSGEGYLLPMRVAGFSRLVKQVQGQTGLDMRDVRPLAQPWMYIALLGCALLLLLCDVWVIATLHQS</sequence>